<keyword evidence="4" id="KW-1185">Reference proteome</keyword>
<dbReference type="KEGG" id="llp:GH975_04925"/>
<dbReference type="EMBL" id="CP045871">
    <property type="protein sequence ID" value="QGG79957.1"/>
    <property type="molecule type" value="Genomic_DNA"/>
</dbReference>
<dbReference type="SUPFAM" id="SSF52833">
    <property type="entry name" value="Thioredoxin-like"/>
    <property type="match status" value="1"/>
</dbReference>
<name>A0A5Q2QD84_9GAMM</name>
<protein>
    <submittedName>
        <fullName evidence="3">Arsenate reductase</fullName>
    </submittedName>
</protein>
<proteinExistence type="inferred from homology"/>
<dbReference type="Pfam" id="PF03960">
    <property type="entry name" value="ArsC"/>
    <property type="match status" value="1"/>
</dbReference>
<dbReference type="PANTHER" id="PTHR30041">
    <property type="entry name" value="ARSENATE REDUCTASE"/>
    <property type="match status" value="1"/>
</dbReference>
<evidence type="ECO:0000256" key="1">
    <source>
        <dbReference type="ARBA" id="ARBA00007198"/>
    </source>
</evidence>
<evidence type="ECO:0000313" key="4">
    <source>
        <dbReference type="Proteomes" id="UP000388235"/>
    </source>
</evidence>
<evidence type="ECO:0000256" key="2">
    <source>
        <dbReference type="PROSITE-ProRule" id="PRU01282"/>
    </source>
</evidence>
<dbReference type="AlphaFoldDB" id="A0A5Q2QD84"/>
<dbReference type="PANTHER" id="PTHR30041:SF8">
    <property type="entry name" value="PROTEIN YFFB"/>
    <property type="match status" value="1"/>
</dbReference>
<dbReference type="PROSITE" id="PS51353">
    <property type="entry name" value="ARSC"/>
    <property type="match status" value="1"/>
</dbReference>
<dbReference type="InterPro" id="IPR006660">
    <property type="entry name" value="Arsenate_reductase-like"/>
</dbReference>
<reference evidence="3 4" key="1">
    <citation type="submission" date="2019-11" db="EMBL/GenBank/DDBJ databases">
        <authorList>
            <person name="Khan S.A."/>
            <person name="Jeon C.O."/>
            <person name="Chun B.H."/>
        </authorList>
    </citation>
    <scope>NUCLEOTIDE SEQUENCE [LARGE SCALE GENOMIC DNA]</scope>
    <source>
        <strain evidence="3 4">IMCC 1097</strain>
    </source>
</reference>
<sequence length="120" mass="13256">MERTGMKVYGIPNCDTVARARKYLNGRGVTYQFCDLRGEPGIDAETIARAYQVLGAATFNTRSPSWRSLDSAQQTALKEGRDFSAAVATPTVLKRPLVFADDQILNGFNAKVWDPLFTAH</sequence>
<accession>A0A5Q2QD84</accession>
<dbReference type="Proteomes" id="UP000388235">
    <property type="component" value="Chromosome"/>
</dbReference>
<dbReference type="Gene3D" id="3.40.30.10">
    <property type="entry name" value="Glutaredoxin"/>
    <property type="match status" value="1"/>
</dbReference>
<organism evidence="3 4">
    <name type="scientific">Litorivicinus lipolyticus</name>
    <dbReference type="NCBI Taxonomy" id="418701"/>
    <lineage>
        <taxon>Bacteria</taxon>
        <taxon>Pseudomonadati</taxon>
        <taxon>Pseudomonadota</taxon>
        <taxon>Gammaproteobacteria</taxon>
        <taxon>Oceanospirillales</taxon>
        <taxon>Litorivicinaceae</taxon>
        <taxon>Litorivicinus</taxon>
    </lineage>
</organism>
<comment type="similarity">
    <text evidence="1 2">Belongs to the ArsC family.</text>
</comment>
<evidence type="ECO:0000313" key="3">
    <source>
        <dbReference type="EMBL" id="QGG79957.1"/>
    </source>
</evidence>
<dbReference type="InterPro" id="IPR036249">
    <property type="entry name" value="Thioredoxin-like_sf"/>
</dbReference>
<dbReference type="OrthoDB" id="9803749at2"/>
<gene>
    <name evidence="3" type="ORF">GH975_04925</name>
</gene>